<dbReference type="STRING" id="336566.ABB30_13775"/>
<dbReference type="Proteomes" id="UP000050956">
    <property type="component" value="Unassembled WGS sequence"/>
</dbReference>
<evidence type="ECO:0000313" key="3">
    <source>
        <dbReference type="EMBL" id="KRG74452.1"/>
    </source>
</evidence>
<dbReference type="AlphaFoldDB" id="A0A0R0D9Y5"/>
<sequence>MRQIFSSQRVETAEAVATRLRDAGIEVRVTNGRSYRTRRSGQFSYLDKPDNKNLPTVWVVRADDQVRARELLRQAGLLETTRRDPGQATALDFSNVQIKPRGQANWGWRIRIGLLFVIAAVALFIVLQRPGQPPAAPAPAGNAAPATQQPAEPAREPGVGEDEFRVRIVPAG</sequence>
<feature type="compositionally biased region" description="Low complexity" evidence="1">
    <location>
        <begin position="138"/>
        <end position="152"/>
    </location>
</feature>
<keyword evidence="2" id="KW-1133">Transmembrane helix</keyword>
<protein>
    <submittedName>
        <fullName evidence="3">Pathogenicity-like protein</fullName>
    </submittedName>
</protein>
<accession>A0A0R0D9Y5</accession>
<keyword evidence="4" id="KW-1185">Reference proteome</keyword>
<keyword evidence="2" id="KW-0812">Transmembrane</keyword>
<dbReference type="OrthoDB" id="5955962at2"/>
<keyword evidence="2" id="KW-0472">Membrane</keyword>
<name>A0A0R0D9Y5_9GAMM</name>
<comment type="caution">
    <text evidence="3">The sequence shown here is derived from an EMBL/GenBank/DDBJ whole genome shotgun (WGS) entry which is preliminary data.</text>
</comment>
<dbReference type="EMBL" id="LDJM01000042">
    <property type="protein sequence ID" value="KRG74452.1"/>
    <property type="molecule type" value="Genomic_DNA"/>
</dbReference>
<dbReference type="RefSeq" id="WP_057638882.1">
    <property type="nucleotide sequence ID" value="NZ_LDJM01000042.1"/>
</dbReference>
<organism evidence="3 4">
    <name type="scientific">Stenotrophomonas ginsengisoli</name>
    <dbReference type="NCBI Taxonomy" id="336566"/>
    <lineage>
        <taxon>Bacteria</taxon>
        <taxon>Pseudomonadati</taxon>
        <taxon>Pseudomonadota</taxon>
        <taxon>Gammaproteobacteria</taxon>
        <taxon>Lysobacterales</taxon>
        <taxon>Lysobacteraceae</taxon>
        <taxon>Stenotrophomonas</taxon>
    </lineage>
</organism>
<dbReference type="PATRIC" id="fig|336566.3.peg.2323"/>
<feature type="region of interest" description="Disordered" evidence="1">
    <location>
        <begin position="132"/>
        <end position="172"/>
    </location>
</feature>
<evidence type="ECO:0000256" key="1">
    <source>
        <dbReference type="SAM" id="MobiDB-lite"/>
    </source>
</evidence>
<gene>
    <name evidence="3" type="ORF">ABB30_13775</name>
</gene>
<feature type="transmembrane region" description="Helical" evidence="2">
    <location>
        <begin position="108"/>
        <end position="127"/>
    </location>
</feature>
<proteinExistence type="predicted"/>
<evidence type="ECO:0000313" key="4">
    <source>
        <dbReference type="Proteomes" id="UP000050956"/>
    </source>
</evidence>
<reference evidence="3 4" key="1">
    <citation type="submission" date="2015-05" db="EMBL/GenBank/DDBJ databases">
        <title>Genome sequencing and analysis of members of genus Stenotrophomonas.</title>
        <authorList>
            <person name="Patil P.P."/>
            <person name="Midha S."/>
            <person name="Patil P.B."/>
        </authorList>
    </citation>
    <scope>NUCLEOTIDE SEQUENCE [LARGE SCALE GENOMIC DNA]</scope>
    <source>
        <strain evidence="3 4">DSM 24757</strain>
    </source>
</reference>
<evidence type="ECO:0000256" key="2">
    <source>
        <dbReference type="SAM" id="Phobius"/>
    </source>
</evidence>